<dbReference type="OrthoDB" id="5522755at2"/>
<evidence type="ECO:0000313" key="5">
    <source>
        <dbReference type="EMBL" id="AHB48977.1"/>
    </source>
</evidence>
<dbReference type="Pfam" id="PF12802">
    <property type="entry name" value="MarR_2"/>
    <property type="match status" value="1"/>
</dbReference>
<keyword evidence="1" id="KW-0805">Transcription regulation</keyword>
<keyword evidence="3" id="KW-0804">Transcription</keyword>
<dbReference type="KEGG" id="hni:W911_12105"/>
<dbReference type="GO" id="GO:0003677">
    <property type="term" value="F:DNA binding"/>
    <property type="evidence" value="ECO:0007669"/>
    <property type="project" value="UniProtKB-KW"/>
</dbReference>
<dbReference type="InterPro" id="IPR039422">
    <property type="entry name" value="MarR/SlyA-like"/>
</dbReference>
<dbReference type="Gene3D" id="1.10.10.10">
    <property type="entry name" value="Winged helix-like DNA-binding domain superfamily/Winged helix DNA-binding domain"/>
    <property type="match status" value="1"/>
</dbReference>
<dbReference type="AlphaFoldDB" id="V5SEQ1"/>
<evidence type="ECO:0000313" key="6">
    <source>
        <dbReference type="Proteomes" id="UP000018542"/>
    </source>
</evidence>
<dbReference type="PROSITE" id="PS01117">
    <property type="entry name" value="HTH_MARR_1"/>
    <property type="match status" value="1"/>
</dbReference>
<dbReference type="PANTHER" id="PTHR33164">
    <property type="entry name" value="TRANSCRIPTIONAL REGULATOR, MARR FAMILY"/>
    <property type="match status" value="1"/>
</dbReference>
<sequence>MLALEIGELLLQLGRGMLAERDDDGLTSAQWFALRFFSRANVFSRTLSGLAAYQATTRGTASQTIKALEKLDYLMREKSPYDGRSSILTLTAKARARIARDPLTSVFNDIDTLDKKRQEILRDILRHLVGQLGMKARRQAVGSCGDCIFLLIRRLKVQDNGLQTNFFCKCIGMPVSEKELELICTSFQARMAAPSPSE</sequence>
<organism evidence="5 6">
    <name type="scientific">Hyphomicrobium nitrativorans NL23</name>
    <dbReference type="NCBI Taxonomy" id="1029756"/>
    <lineage>
        <taxon>Bacteria</taxon>
        <taxon>Pseudomonadati</taxon>
        <taxon>Pseudomonadota</taxon>
        <taxon>Alphaproteobacteria</taxon>
        <taxon>Hyphomicrobiales</taxon>
        <taxon>Hyphomicrobiaceae</taxon>
        <taxon>Hyphomicrobium</taxon>
    </lineage>
</organism>
<accession>V5SEQ1</accession>
<dbReference type="PATRIC" id="fig|1029756.8.peg.2513"/>
<dbReference type="InterPro" id="IPR036390">
    <property type="entry name" value="WH_DNA-bd_sf"/>
</dbReference>
<dbReference type="RefSeq" id="WP_023787761.1">
    <property type="nucleotide sequence ID" value="NC_022997.1"/>
</dbReference>
<protein>
    <submittedName>
        <fullName evidence="5">MarR family transcriptional regulator</fullName>
    </submittedName>
</protein>
<gene>
    <name evidence="5" type="ORF">W911_12105</name>
</gene>
<evidence type="ECO:0000256" key="2">
    <source>
        <dbReference type="ARBA" id="ARBA00023125"/>
    </source>
</evidence>
<proteinExistence type="predicted"/>
<evidence type="ECO:0000256" key="1">
    <source>
        <dbReference type="ARBA" id="ARBA00023015"/>
    </source>
</evidence>
<evidence type="ECO:0000256" key="3">
    <source>
        <dbReference type="ARBA" id="ARBA00023163"/>
    </source>
</evidence>
<keyword evidence="2" id="KW-0238">DNA-binding</keyword>
<dbReference type="InterPro" id="IPR000835">
    <property type="entry name" value="HTH_MarR-typ"/>
</dbReference>
<dbReference type="InterPro" id="IPR023187">
    <property type="entry name" value="Tscrpt_reg_MarR-type_CS"/>
</dbReference>
<dbReference type="InterPro" id="IPR036388">
    <property type="entry name" value="WH-like_DNA-bd_sf"/>
</dbReference>
<dbReference type="Proteomes" id="UP000018542">
    <property type="component" value="Chromosome"/>
</dbReference>
<dbReference type="EMBL" id="CP006912">
    <property type="protein sequence ID" value="AHB48977.1"/>
    <property type="molecule type" value="Genomic_DNA"/>
</dbReference>
<evidence type="ECO:0000259" key="4">
    <source>
        <dbReference type="SMART" id="SM00347"/>
    </source>
</evidence>
<reference evidence="5 6" key="1">
    <citation type="journal article" date="2014" name="Genome Announc.">
        <title>Complete Genome Sequence of Hyphomicrobium nitrativorans Strain NL23, a Denitrifying Bacterium Isolated from Biofilm of a Methanol-Fed Denitrification System Treating Seawater at the Montreal Biodome.</title>
        <authorList>
            <person name="Martineau C."/>
            <person name="Villeneuve C."/>
            <person name="Mauffrey F."/>
            <person name="Villemur R."/>
        </authorList>
    </citation>
    <scope>NUCLEOTIDE SEQUENCE [LARGE SCALE GENOMIC DNA]</scope>
    <source>
        <strain evidence="5">NL23</strain>
    </source>
</reference>
<dbReference type="GO" id="GO:0003700">
    <property type="term" value="F:DNA-binding transcription factor activity"/>
    <property type="evidence" value="ECO:0007669"/>
    <property type="project" value="InterPro"/>
</dbReference>
<dbReference type="PANTHER" id="PTHR33164:SF89">
    <property type="entry name" value="MARR FAMILY REGULATORY PROTEIN"/>
    <property type="match status" value="1"/>
</dbReference>
<dbReference type="GO" id="GO:0006950">
    <property type="term" value="P:response to stress"/>
    <property type="evidence" value="ECO:0007669"/>
    <property type="project" value="TreeGrafter"/>
</dbReference>
<keyword evidence="6" id="KW-1185">Reference proteome</keyword>
<dbReference type="HOGENOM" id="CLU_089893_3_0_5"/>
<name>V5SEQ1_9HYPH</name>
<feature type="domain" description="HTH marR-type" evidence="4">
    <location>
        <begin position="19"/>
        <end position="115"/>
    </location>
</feature>
<dbReference type="SMART" id="SM00347">
    <property type="entry name" value="HTH_MARR"/>
    <property type="match status" value="1"/>
</dbReference>
<dbReference type="STRING" id="1029756.W911_12105"/>
<dbReference type="SUPFAM" id="SSF46785">
    <property type="entry name" value="Winged helix' DNA-binding domain"/>
    <property type="match status" value="1"/>
</dbReference>